<evidence type="ECO:0000313" key="2">
    <source>
        <dbReference type="Proteomes" id="UP000605992"/>
    </source>
</evidence>
<organism evidence="1 2">
    <name type="scientific">Planotetraspora thailandica</name>
    <dbReference type="NCBI Taxonomy" id="487172"/>
    <lineage>
        <taxon>Bacteria</taxon>
        <taxon>Bacillati</taxon>
        <taxon>Actinomycetota</taxon>
        <taxon>Actinomycetes</taxon>
        <taxon>Streptosporangiales</taxon>
        <taxon>Streptosporangiaceae</taxon>
        <taxon>Planotetraspora</taxon>
    </lineage>
</organism>
<gene>
    <name evidence="1" type="ORF">Pth03_65020</name>
</gene>
<keyword evidence="2" id="KW-1185">Reference proteome</keyword>
<protein>
    <submittedName>
        <fullName evidence="1">Uncharacterized protein</fullName>
    </submittedName>
</protein>
<reference evidence="1" key="1">
    <citation type="submission" date="2021-01" db="EMBL/GenBank/DDBJ databases">
        <title>Whole genome shotgun sequence of Planotetraspora thailandica NBRC 104271.</title>
        <authorList>
            <person name="Komaki H."/>
            <person name="Tamura T."/>
        </authorList>
    </citation>
    <scope>NUCLEOTIDE SEQUENCE</scope>
    <source>
        <strain evidence="1">NBRC 104271</strain>
    </source>
</reference>
<comment type="caution">
    <text evidence="1">The sequence shown here is derived from an EMBL/GenBank/DDBJ whole genome shotgun (WGS) entry which is preliminary data.</text>
</comment>
<dbReference type="Proteomes" id="UP000605992">
    <property type="component" value="Unassembled WGS sequence"/>
</dbReference>
<sequence>MSFDLGVWFEPARITGDAATEKYVRLCEGDATGLVEPPAVGAFHAELTAEFPDLDELDDAAGSPWSAALTVSESHVLMSMIWSRADEMAARVVELAHRHGLVCFDPQSATLHLPPALRLPAALRLERCVGQPVTDPSPDVLERAVRRLSGSNWFLILEAGEQRYVQIGLGPSAGVEAGWFALEHRDGSPDRHVRALVRDRGPLVTALLGFAAGDRGWADGFSWTKLDLS</sequence>
<proteinExistence type="predicted"/>
<name>A0A8J3XZN8_9ACTN</name>
<dbReference type="EMBL" id="BOOR01000060">
    <property type="protein sequence ID" value="GII58113.1"/>
    <property type="molecule type" value="Genomic_DNA"/>
</dbReference>
<dbReference type="RefSeq" id="WP_203948220.1">
    <property type="nucleotide sequence ID" value="NZ_BOOR01000060.1"/>
</dbReference>
<evidence type="ECO:0000313" key="1">
    <source>
        <dbReference type="EMBL" id="GII58113.1"/>
    </source>
</evidence>
<dbReference type="AlphaFoldDB" id="A0A8J3XZN8"/>
<accession>A0A8J3XZN8</accession>